<reference evidence="2 3" key="1">
    <citation type="submission" date="2021-11" db="EMBL/GenBank/DDBJ databases">
        <title>Draft genome sequence of Paenibacillus profundus YoMME, a new Gram-positive bacteria with exoelectrogenic properties.</title>
        <authorList>
            <person name="Hubenova Y."/>
            <person name="Hubenova E."/>
            <person name="Manasiev Y."/>
            <person name="Peykov S."/>
            <person name="Mitov M."/>
        </authorList>
    </citation>
    <scope>NUCLEOTIDE SEQUENCE [LARGE SCALE GENOMIC DNA]</scope>
    <source>
        <strain evidence="2 3">YoMME</strain>
    </source>
</reference>
<dbReference type="Proteomes" id="UP001199916">
    <property type="component" value="Unassembled WGS sequence"/>
</dbReference>
<feature type="transmembrane region" description="Helical" evidence="1">
    <location>
        <begin position="6"/>
        <end position="22"/>
    </location>
</feature>
<sequence length="75" mass="9008">MTYPFFVAMCILLLLNGLFEWKRRRKTPIRELRAFFVLSALGWIVILYMAIFYKGPTPRDLIDFIFMPVYLWLNG</sequence>
<dbReference type="RefSeq" id="WP_233695796.1">
    <property type="nucleotide sequence ID" value="NZ_JAJNBZ010000002.1"/>
</dbReference>
<gene>
    <name evidence="2" type="ORF">LQV63_04415</name>
</gene>
<name>A0ABS8YAM1_9BACL</name>
<keyword evidence="1" id="KW-0812">Transmembrane</keyword>
<evidence type="ECO:0008006" key="4">
    <source>
        <dbReference type="Google" id="ProtNLM"/>
    </source>
</evidence>
<keyword evidence="1" id="KW-1133">Transmembrane helix</keyword>
<organism evidence="2 3">
    <name type="scientific">Paenibacillus profundus</name>
    <dbReference type="NCBI Taxonomy" id="1173085"/>
    <lineage>
        <taxon>Bacteria</taxon>
        <taxon>Bacillati</taxon>
        <taxon>Bacillota</taxon>
        <taxon>Bacilli</taxon>
        <taxon>Bacillales</taxon>
        <taxon>Paenibacillaceae</taxon>
        <taxon>Paenibacillus</taxon>
    </lineage>
</organism>
<dbReference type="EMBL" id="JAJNBZ010000002">
    <property type="protein sequence ID" value="MCE5168556.1"/>
    <property type="molecule type" value="Genomic_DNA"/>
</dbReference>
<comment type="caution">
    <text evidence="2">The sequence shown here is derived from an EMBL/GenBank/DDBJ whole genome shotgun (WGS) entry which is preliminary data.</text>
</comment>
<feature type="transmembrane region" description="Helical" evidence="1">
    <location>
        <begin position="34"/>
        <end position="53"/>
    </location>
</feature>
<evidence type="ECO:0000313" key="2">
    <source>
        <dbReference type="EMBL" id="MCE5168556.1"/>
    </source>
</evidence>
<evidence type="ECO:0000313" key="3">
    <source>
        <dbReference type="Proteomes" id="UP001199916"/>
    </source>
</evidence>
<protein>
    <recommendedName>
        <fullName evidence="4">Histidine kinase N-terminal 7TM region domain-containing protein</fullName>
    </recommendedName>
</protein>
<keyword evidence="3" id="KW-1185">Reference proteome</keyword>
<evidence type="ECO:0000256" key="1">
    <source>
        <dbReference type="SAM" id="Phobius"/>
    </source>
</evidence>
<accession>A0ABS8YAM1</accession>
<proteinExistence type="predicted"/>
<keyword evidence="1" id="KW-0472">Membrane</keyword>